<dbReference type="Pfam" id="PF00144">
    <property type="entry name" value="Beta-lactamase"/>
    <property type="match status" value="1"/>
</dbReference>
<name>A0A0F6XYV7_BRELA</name>
<evidence type="ECO:0000313" key="2">
    <source>
        <dbReference type="EMBL" id="AKF92696.1"/>
    </source>
</evidence>
<dbReference type="RefSeq" id="WP_031411320.1">
    <property type="nucleotide sequence ID" value="NZ_CP011074.1"/>
</dbReference>
<dbReference type="SUPFAM" id="SSF56601">
    <property type="entry name" value="beta-lactamase/transpeptidase-like"/>
    <property type="match status" value="1"/>
</dbReference>
<dbReference type="PANTHER" id="PTHR46825">
    <property type="entry name" value="D-ALANYL-D-ALANINE-CARBOXYPEPTIDASE/ENDOPEPTIDASE AMPH"/>
    <property type="match status" value="1"/>
</dbReference>
<dbReference type="Pfam" id="PF00395">
    <property type="entry name" value="SLH"/>
    <property type="match status" value="2"/>
</dbReference>
<gene>
    <name evidence="2" type="ORF">EX87_02635</name>
</gene>
<feature type="domain" description="SLH" evidence="1">
    <location>
        <begin position="485"/>
        <end position="548"/>
    </location>
</feature>
<dbReference type="PROSITE" id="PS51272">
    <property type="entry name" value="SLH"/>
    <property type="match status" value="2"/>
</dbReference>
<feature type="domain" description="SLH" evidence="1">
    <location>
        <begin position="549"/>
        <end position="607"/>
    </location>
</feature>
<dbReference type="EMBL" id="CP011074">
    <property type="protein sequence ID" value="AKF92696.1"/>
    <property type="molecule type" value="Genomic_DNA"/>
</dbReference>
<dbReference type="Gene3D" id="3.40.710.10">
    <property type="entry name" value="DD-peptidase/beta-lactamase superfamily"/>
    <property type="match status" value="1"/>
</dbReference>
<sequence length="669" mass="75682">MMVKQHSRKYSIFLFVVILTIAILFPTPYTYSSPVKGPLLGPTDPKEVEDFADQFFNQSHIKNQLAGAVFVIVRDGRILLNKGYGYSDVEKKIAVNPNHTIFPLASISKVFTSTGIMQLVEQGKLDLDEDIQTYLSDITLNNKTNDKLTMKHLLTNTAGFDFTDKLESIHHRSIPPISLDKYVKENMPSIVRKPGEAFRYDNFGFSLQGYILEKLSGKSFNHYMTENIFNPLKMENSSFLLTPQLKANLATGYTSSNQPFPVFLSNPIEQPEGGMVSTGHDMAHFMMAHLNKGSFEGRTILKQDTAQNMHTIHYSVHPKVPNMAYGFETYYHSSHNNQFVIGKGGDIPGFHSWMWLLPEHKVGGFIIFNKDKEFREELFKAFMNHYYPIPEKKQTYMTSSPQQLKRFEGTYRDLRINPWLTKITATSQGQLIAEDPMGKNILRQIDPLLFKDEKGTFLAFKESADGSIGYLQYHNMVSMAQKISPSKHFADVPQSHPYAAYINGVQDFGVLRGDLNHAFRPLAPITRAEFAGDLVRLIGVRASTNPVTFIDSKKSPYVKEIQALVEADALKGTSTTKFEPNRPITRQEAAVIVFEVSKSLLNAQPVNVNLKGAIDPWATQAVQYVVFHGLYGPEVISSKSLIDYKAKEPLLRQEAAAFLYKYARHIFKK</sequence>
<protein>
    <submittedName>
        <fullName evidence="2">Pilus assembly protein</fullName>
    </submittedName>
</protein>
<dbReference type="PANTHER" id="PTHR46825:SF9">
    <property type="entry name" value="BETA-LACTAMASE-RELATED DOMAIN-CONTAINING PROTEIN"/>
    <property type="match status" value="1"/>
</dbReference>
<dbReference type="InterPro" id="IPR012338">
    <property type="entry name" value="Beta-lactam/transpept-like"/>
</dbReference>
<evidence type="ECO:0000259" key="1">
    <source>
        <dbReference type="PROSITE" id="PS51272"/>
    </source>
</evidence>
<reference evidence="2" key="1">
    <citation type="submission" date="2015-03" db="EMBL/GenBank/DDBJ databases">
        <title>MIGS Cultured Bacterial/Archaeal sample from Brevibacillus laterosporus.</title>
        <authorList>
            <person name="Zeng D."/>
            <person name="Zhu L."/>
            <person name="Dong G."/>
            <person name="Ye W."/>
            <person name="Ren D."/>
            <person name="Wu L."/>
            <person name="Xu J."/>
            <person name="Li G."/>
            <person name="Guo L."/>
        </authorList>
    </citation>
    <scope>NUCLEOTIDE SEQUENCE</scope>
    <source>
        <strain evidence="2">B9</strain>
    </source>
</reference>
<dbReference type="AlphaFoldDB" id="A0A0F6XYV7"/>
<proteinExistence type="predicted"/>
<dbReference type="InterPro" id="IPR050491">
    <property type="entry name" value="AmpC-like"/>
</dbReference>
<dbReference type="InterPro" id="IPR001119">
    <property type="entry name" value="SLH_dom"/>
</dbReference>
<dbReference type="InterPro" id="IPR001466">
    <property type="entry name" value="Beta-lactam-related"/>
</dbReference>
<organism evidence="2">
    <name type="scientific">Brevibacillus laterosporus</name>
    <name type="common">Bacillus laterosporus</name>
    <dbReference type="NCBI Taxonomy" id="1465"/>
    <lineage>
        <taxon>Bacteria</taxon>
        <taxon>Bacillati</taxon>
        <taxon>Bacillota</taxon>
        <taxon>Bacilli</taxon>
        <taxon>Bacillales</taxon>
        <taxon>Paenibacillaceae</taxon>
        <taxon>Brevibacillus</taxon>
    </lineage>
</organism>
<accession>A0A0F6XYV7</accession>